<dbReference type="OrthoDB" id="9804921at2"/>
<evidence type="ECO:0000256" key="8">
    <source>
        <dbReference type="ARBA" id="ARBA00023210"/>
    </source>
</evidence>
<dbReference type="GO" id="GO:0005525">
    <property type="term" value="F:GTP binding"/>
    <property type="evidence" value="ECO:0007669"/>
    <property type="project" value="UniProtKB-UniRule"/>
</dbReference>
<keyword evidence="3 10" id="KW-0132">Cell division</keyword>
<dbReference type="RefSeq" id="WP_158351919.1">
    <property type="nucleotide sequence ID" value="NZ_CP032998.1"/>
</dbReference>
<comment type="similarity">
    <text evidence="2 10">Belongs to the TRAFAC class TrmE-Era-EngA-EngB-Septin-like GTPase superfamily. EngB GTPase family.</text>
</comment>
<keyword evidence="6" id="KW-0460">Magnesium</keyword>
<dbReference type="AlphaFoldDB" id="A0A4D6YKD0"/>
<dbReference type="GO" id="GO:0000917">
    <property type="term" value="P:division septum assembly"/>
    <property type="evidence" value="ECO:0007669"/>
    <property type="project" value="UniProtKB-KW"/>
</dbReference>
<dbReference type="PANTHER" id="PTHR11649:SF13">
    <property type="entry name" value="ENGB-TYPE G DOMAIN-CONTAINING PROTEIN"/>
    <property type="match status" value="1"/>
</dbReference>
<keyword evidence="8 10" id="KW-0717">Septation</keyword>
<feature type="domain" description="EngB-type G" evidence="11">
    <location>
        <begin position="25"/>
        <end position="199"/>
    </location>
</feature>
<evidence type="ECO:0000313" key="13">
    <source>
        <dbReference type="Proteomes" id="UP000298636"/>
    </source>
</evidence>
<dbReference type="NCBIfam" id="TIGR03598">
    <property type="entry name" value="GTPase_YsxC"/>
    <property type="match status" value="1"/>
</dbReference>
<dbReference type="Pfam" id="PF01926">
    <property type="entry name" value="MMR_HSR1"/>
    <property type="match status" value="1"/>
</dbReference>
<dbReference type="InterPro" id="IPR006073">
    <property type="entry name" value="GTP-bd"/>
</dbReference>
<dbReference type="HAMAP" id="MF_00321">
    <property type="entry name" value="GTPase_EngB"/>
    <property type="match status" value="1"/>
</dbReference>
<evidence type="ECO:0000256" key="4">
    <source>
        <dbReference type="ARBA" id="ARBA00022723"/>
    </source>
</evidence>
<sequence>MIINYQCIQFLNSFFRWNTNHVYPYGIEFAFTGYSNSGKSSLINCLANNNKLVRFSRFPGCTKMINVFRVTSRFRFVDLPGYGYSQLCKHEQIRIQNLIFTYLKTRTYLKGLILLIDIRRLIRSIDYDVLKLSKKRNINIFIVLTKCDKVTLLVQKKQLYILKKQLFVNFNNIEIIVFSSRTKVGVNKILNIINMWYKNYM</sequence>
<keyword evidence="9 10" id="KW-0131">Cell cycle</keyword>
<evidence type="ECO:0000259" key="11">
    <source>
        <dbReference type="PROSITE" id="PS51706"/>
    </source>
</evidence>
<evidence type="ECO:0000256" key="5">
    <source>
        <dbReference type="ARBA" id="ARBA00022741"/>
    </source>
</evidence>
<dbReference type="GO" id="GO:0046872">
    <property type="term" value="F:metal ion binding"/>
    <property type="evidence" value="ECO:0007669"/>
    <property type="project" value="UniProtKB-KW"/>
</dbReference>
<dbReference type="SUPFAM" id="SSF52540">
    <property type="entry name" value="P-loop containing nucleoside triphosphate hydrolases"/>
    <property type="match status" value="1"/>
</dbReference>
<comment type="cofactor">
    <cofactor evidence="1">
        <name>Mg(2+)</name>
        <dbReference type="ChEBI" id="CHEBI:18420"/>
    </cofactor>
</comment>
<dbReference type="InterPro" id="IPR019987">
    <property type="entry name" value="GTP-bd_ribosome_bio_YsxC"/>
</dbReference>
<comment type="function">
    <text evidence="10">Necessary for normal cell division and for the maintenance of normal septation.</text>
</comment>
<accession>A0A4D6YKD0</accession>
<dbReference type="Gene3D" id="3.40.50.300">
    <property type="entry name" value="P-loop containing nucleotide triphosphate hydrolases"/>
    <property type="match status" value="1"/>
</dbReference>
<reference evidence="12 13" key="1">
    <citation type="submission" date="2018-10" db="EMBL/GenBank/DDBJ databases">
        <title>Comparative functional genomics of the obligate endosymbiont Buchnera aphidicola.</title>
        <authorList>
            <person name="Chong R.A."/>
        </authorList>
    </citation>
    <scope>NUCLEOTIDE SEQUENCE [LARGE SCALE GENOMIC DNA]</scope>
    <source>
        <strain evidence="12 13">Ssp</strain>
    </source>
</reference>
<evidence type="ECO:0000256" key="9">
    <source>
        <dbReference type="ARBA" id="ARBA00023306"/>
    </source>
</evidence>
<dbReference type="Proteomes" id="UP000298636">
    <property type="component" value="Chromosome"/>
</dbReference>
<organism evidence="12 13">
    <name type="scientific">Buchnera aphidicola</name>
    <name type="common">Stegophylla sp.</name>
    <dbReference type="NCBI Taxonomy" id="2315800"/>
    <lineage>
        <taxon>Bacteria</taxon>
        <taxon>Pseudomonadati</taxon>
        <taxon>Pseudomonadota</taxon>
        <taxon>Gammaproteobacteria</taxon>
        <taxon>Enterobacterales</taxon>
        <taxon>Erwiniaceae</taxon>
        <taxon>Buchnera</taxon>
    </lineage>
</organism>
<evidence type="ECO:0000256" key="1">
    <source>
        <dbReference type="ARBA" id="ARBA00001946"/>
    </source>
</evidence>
<dbReference type="PANTHER" id="PTHR11649">
    <property type="entry name" value="MSS1/TRME-RELATED GTP-BINDING PROTEIN"/>
    <property type="match status" value="1"/>
</dbReference>
<proteinExistence type="inferred from homology"/>
<protein>
    <recommendedName>
        <fullName evidence="10">Probable GTP-binding protein EngB</fullName>
    </recommendedName>
</protein>
<dbReference type="CDD" id="cd01876">
    <property type="entry name" value="YihA_EngB"/>
    <property type="match status" value="1"/>
</dbReference>
<gene>
    <name evidence="12" type="primary">ysxC</name>
    <name evidence="10" type="synonym">engB</name>
    <name evidence="12" type="ORF">D9V79_01300</name>
</gene>
<dbReference type="EMBL" id="CP032998">
    <property type="protein sequence ID" value="QCI26424.1"/>
    <property type="molecule type" value="Genomic_DNA"/>
</dbReference>
<evidence type="ECO:0000313" key="12">
    <source>
        <dbReference type="EMBL" id="QCI26424.1"/>
    </source>
</evidence>
<keyword evidence="4" id="KW-0479">Metal-binding</keyword>
<dbReference type="InterPro" id="IPR030393">
    <property type="entry name" value="G_ENGB_dom"/>
</dbReference>
<keyword evidence="13" id="KW-1185">Reference proteome</keyword>
<name>A0A4D6YKD0_9GAMM</name>
<keyword evidence="7 10" id="KW-0342">GTP-binding</keyword>
<evidence type="ECO:0000256" key="2">
    <source>
        <dbReference type="ARBA" id="ARBA00009638"/>
    </source>
</evidence>
<dbReference type="GO" id="GO:0005829">
    <property type="term" value="C:cytosol"/>
    <property type="evidence" value="ECO:0007669"/>
    <property type="project" value="TreeGrafter"/>
</dbReference>
<dbReference type="PROSITE" id="PS51706">
    <property type="entry name" value="G_ENGB"/>
    <property type="match status" value="1"/>
</dbReference>
<evidence type="ECO:0000256" key="6">
    <source>
        <dbReference type="ARBA" id="ARBA00022842"/>
    </source>
</evidence>
<evidence type="ECO:0000256" key="7">
    <source>
        <dbReference type="ARBA" id="ARBA00023134"/>
    </source>
</evidence>
<evidence type="ECO:0000256" key="10">
    <source>
        <dbReference type="HAMAP-Rule" id="MF_00321"/>
    </source>
</evidence>
<keyword evidence="5 10" id="KW-0547">Nucleotide-binding</keyword>
<evidence type="ECO:0000256" key="3">
    <source>
        <dbReference type="ARBA" id="ARBA00022618"/>
    </source>
</evidence>
<dbReference type="InterPro" id="IPR027417">
    <property type="entry name" value="P-loop_NTPase"/>
</dbReference>